<organism evidence="32 33">
    <name type="scientific">Serratia odorifera DSM 4582</name>
    <dbReference type="NCBI Taxonomy" id="667129"/>
    <lineage>
        <taxon>Bacteria</taxon>
        <taxon>Pseudomonadati</taxon>
        <taxon>Pseudomonadota</taxon>
        <taxon>Gammaproteobacteria</taxon>
        <taxon>Enterobacterales</taxon>
        <taxon>Yersiniaceae</taxon>
        <taxon>Serratia</taxon>
    </lineage>
</organism>
<accession>D4DW34</accession>
<evidence type="ECO:0000256" key="12">
    <source>
        <dbReference type="ARBA" id="ARBA00050352"/>
    </source>
</evidence>
<comment type="subunit">
    <text evidence="19">Monomer or homotetramer.</text>
</comment>
<evidence type="ECO:0000256" key="23">
    <source>
        <dbReference type="ARBA" id="ARBA00078270"/>
    </source>
</evidence>
<evidence type="ECO:0000256" key="2">
    <source>
        <dbReference type="ARBA" id="ARBA00008668"/>
    </source>
</evidence>
<comment type="catalytic activity">
    <reaction evidence="16">
        <text>a hexanoate ester + H2O = an aliphatic alcohol + hexanoate + H(+)</text>
        <dbReference type="Rhea" id="RHEA:47352"/>
        <dbReference type="ChEBI" id="CHEBI:2571"/>
        <dbReference type="ChEBI" id="CHEBI:15377"/>
        <dbReference type="ChEBI" id="CHEBI:15378"/>
        <dbReference type="ChEBI" id="CHEBI:17120"/>
        <dbReference type="ChEBI" id="CHEBI:87656"/>
    </reaction>
</comment>
<evidence type="ECO:0000256" key="4">
    <source>
        <dbReference type="ARBA" id="ARBA00013274"/>
    </source>
</evidence>
<evidence type="ECO:0000313" key="33">
    <source>
        <dbReference type="Proteomes" id="UP000005723"/>
    </source>
</evidence>
<comment type="catalytic activity">
    <reaction evidence="10">
        <text>hexadecanoyl-CoA + H2O = hexadecanoate + CoA + H(+)</text>
        <dbReference type="Rhea" id="RHEA:16645"/>
        <dbReference type="ChEBI" id="CHEBI:7896"/>
        <dbReference type="ChEBI" id="CHEBI:15377"/>
        <dbReference type="ChEBI" id="CHEBI:15378"/>
        <dbReference type="ChEBI" id="CHEBI:57287"/>
        <dbReference type="ChEBI" id="CHEBI:57379"/>
        <dbReference type="EC" id="3.1.2.2"/>
    </reaction>
    <physiologicalReaction direction="left-to-right" evidence="10">
        <dbReference type="Rhea" id="RHEA:16646"/>
    </physiologicalReaction>
</comment>
<gene>
    <name evidence="32" type="primary">tesA</name>
    <name evidence="32" type="ORF">HMPREF0758_0134</name>
</gene>
<dbReference type="GO" id="GO:0004622">
    <property type="term" value="F:phosphatidylcholine lysophospholipase activity"/>
    <property type="evidence" value="ECO:0007669"/>
    <property type="project" value="UniProtKB-EC"/>
</dbReference>
<dbReference type="FunFam" id="3.40.50.1110:FF:000001">
    <property type="entry name" value="Multifunctional acyl-CoA thioesterase I"/>
    <property type="match status" value="1"/>
</dbReference>
<feature type="domain" description="SGNH hydrolase-type esterase" evidence="31">
    <location>
        <begin position="90"/>
        <end position="248"/>
    </location>
</feature>
<dbReference type="Gene3D" id="3.40.50.1110">
    <property type="entry name" value="SGNH hydrolase"/>
    <property type="match status" value="1"/>
</dbReference>
<keyword evidence="30" id="KW-0472">Membrane</keyword>
<evidence type="ECO:0000256" key="20">
    <source>
        <dbReference type="ARBA" id="ARBA00074468"/>
    </source>
</evidence>
<evidence type="ECO:0000259" key="31">
    <source>
        <dbReference type="Pfam" id="PF13472"/>
    </source>
</evidence>
<dbReference type="InterPro" id="IPR013830">
    <property type="entry name" value="SGNH_hydro"/>
</dbReference>
<evidence type="ECO:0000256" key="9">
    <source>
        <dbReference type="ARBA" id="ARBA00038848"/>
    </source>
</evidence>
<keyword evidence="33" id="KW-1185">Reference proteome</keyword>
<comment type="catalytic activity">
    <reaction evidence="11">
        <text>a 1-acyl-sn-glycero-3-phosphocholine + H2O = sn-glycerol 3-phosphocholine + a fatty acid + H(+)</text>
        <dbReference type="Rhea" id="RHEA:15177"/>
        <dbReference type="ChEBI" id="CHEBI:15377"/>
        <dbReference type="ChEBI" id="CHEBI:15378"/>
        <dbReference type="ChEBI" id="CHEBI:16870"/>
        <dbReference type="ChEBI" id="CHEBI:28868"/>
        <dbReference type="ChEBI" id="CHEBI:58168"/>
        <dbReference type="EC" id="3.1.1.5"/>
    </reaction>
</comment>
<comment type="catalytic activity">
    <reaction evidence="15">
        <text>(9Z)-octadecenoyl-[ACP] + H2O = (9Z)-octadecenoate + holo-[ACP] + H(+)</text>
        <dbReference type="Rhea" id="RHEA:15057"/>
        <dbReference type="Rhea" id="RHEA-COMP:9685"/>
        <dbReference type="Rhea" id="RHEA-COMP:9924"/>
        <dbReference type="ChEBI" id="CHEBI:15377"/>
        <dbReference type="ChEBI" id="CHEBI:15378"/>
        <dbReference type="ChEBI" id="CHEBI:30823"/>
        <dbReference type="ChEBI" id="CHEBI:64479"/>
        <dbReference type="ChEBI" id="CHEBI:78783"/>
        <dbReference type="EC" id="3.1.2.14"/>
    </reaction>
    <physiologicalReaction direction="left-to-right" evidence="15">
        <dbReference type="Rhea" id="RHEA:15058"/>
    </physiologicalReaction>
</comment>
<evidence type="ECO:0000256" key="16">
    <source>
        <dbReference type="ARBA" id="ARBA00052918"/>
    </source>
</evidence>
<dbReference type="CDD" id="cd01822">
    <property type="entry name" value="Lysophospholipase_L1_like"/>
    <property type="match status" value="1"/>
</dbReference>
<evidence type="ECO:0000256" key="11">
    <source>
        <dbReference type="ARBA" id="ARBA00049531"/>
    </source>
</evidence>
<evidence type="ECO:0000256" key="18">
    <source>
        <dbReference type="ARBA" id="ARBA00052976"/>
    </source>
</evidence>
<dbReference type="EC" id="3.1.2.2" evidence="9"/>
<evidence type="ECO:0000256" key="6">
    <source>
        <dbReference type="ARBA" id="ARBA00022729"/>
    </source>
</evidence>
<dbReference type="HOGENOM" id="CLU_051180_0_0_6"/>
<feature type="transmembrane region" description="Helical" evidence="30">
    <location>
        <begin position="67"/>
        <end position="91"/>
    </location>
</feature>
<comment type="catalytic activity">
    <reaction evidence="1">
        <text>a phenyl acetate + H2O = a phenol + acetate + H(+)</text>
        <dbReference type="Rhea" id="RHEA:17309"/>
        <dbReference type="ChEBI" id="CHEBI:15377"/>
        <dbReference type="ChEBI" id="CHEBI:15378"/>
        <dbReference type="ChEBI" id="CHEBI:30089"/>
        <dbReference type="ChEBI" id="CHEBI:33853"/>
        <dbReference type="ChEBI" id="CHEBI:140310"/>
        <dbReference type="EC" id="3.1.1.2"/>
    </reaction>
</comment>
<comment type="catalytic activity">
    <reaction evidence="8">
        <text>(5Z,8Z,11Z,14Z)-eicosatetraenoyl-CoA + H2O = (5Z,8Z,11Z,14Z)-eicosatetraenoate + CoA + H(+)</text>
        <dbReference type="Rhea" id="RHEA:40151"/>
        <dbReference type="ChEBI" id="CHEBI:15377"/>
        <dbReference type="ChEBI" id="CHEBI:15378"/>
        <dbReference type="ChEBI" id="CHEBI:32395"/>
        <dbReference type="ChEBI" id="CHEBI:57287"/>
        <dbReference type="ChEBI" id="CHEBI:57368"/>
    </reaction>
    <physiologicalReaction direction="left-to-right" evidence="8">
        <dbReference type="Rhea" id="RHEA:40152"/>
    </physiologicalReaction>
</comment>
<evidence type="ECO:0000256" key="5">
    <source>
        <dbReference type="ARBA" id="ARBA00013277"/>
    </source>
</evidence>
<dbReference type="GO" id="GO:0004064">
    <property type="term" value="F:arylesterase activity"/>
    <property type="evidence" value="ECO:0007669"/>
    <property type="project" value="UniProtKB-EC"/>
</dbReference>
<dbReference type="Pfam" id="PF13472">
    <property type="entry name" value="Lipase_GDSL_2"/>
    <property type="match status" value="1"/>
</dbReference>
<comment type="catalytic activity">
    <reaction evidence="17">
        <text>(11Z)-octadecenoyl-CoA + H2O = (11Z)-octadecenoate + CoA + H(+)</text>
        <dbReference type="Rhea" id="RHEA:65240"/>
        <dbReference type="ChEBI" id="CHEBI:15377"/>
        <dbReference type="ChEBI" id="CHEBI:15378"/>
        <dbReference type="ChEBI" id="CHEBI:30827"/>
        <dbReference type="ChEBI" id="CHEBI:57287"/>
        <dbReference type="ChEBI" id="CHEBI:75121"/>
    </reaction>
    <physiologicalReaction direction="left-to-right" evidence="17">
        <dbReference type="Rhea" id="RHEA:65241"/>
    </physiologicalReaction>
</comment>
<evidence type="ECO:0000256" key="30">
    <source>
        <dbReference type="SAM" id="Phobius"/>
    </source>
</evidence>
<keyword evidence="30" id="KW-1133">Transmembrane helix</keyword>
<evidence type="ECO:0000256" key="13">
    <source>
        <dbReference type="ARBA" id="ARBA00050473"/>
    </source>
</evidence>
<dbReference type="SUPFAM" id="SSF52266">
    <property type="entry name" value="SGNH hydrolase"/>
    <property type="match status" value="1"/>
</dbReference>
<evidence type="ECO:0000256" key="22">
    <source>
        <dbReference type="ARBA" id="ARBA00078117"/>
    </source>
</evidence>
<evidence type="ECO:0000256" key="21">
    <source>
        <dbReference type="ARBA" id="ARBA00076150"/>
    </source>
</evidence>
<evidence type="ECO:0000256" key="19">
    <source>
        <dbReference type="ARBA" id="ARBA00065151"/>
    </source>
</evidence>
<comment type="catalytic activity">
    <reaction evidence="12">
        <text>(9Z)-hexadecenoyl-CoA + H2O = (9Z)-hexadecenoate + CoA + H(+)</text>
        <dbReference type="Rhea" id="RHEA:40131"/>
        <dbReference type="ChEBI" id="CHEBI:15377"/>
        <dbReference type="ChEBI" id="CHEBI:15378"/>
        <dbReference type="ChEBI" id="CHEBI:32372"/>
        <dbReference type="ChEBI" id="CHEBI:57287"/>
        <dbReference type="ChEBI" id="CHEBI:61540"/>
    </reaction>
    <physiologicalReaction direction="left-to-right" evidence="12">
        <dbReference type="Rhea" id="RHEA:40132"/>
    </physiologicalReaction>
</comment>
<comment type="catalytic activity">
    <reaction evidence="18">
        <text>a fatty acyl-CoA + H2O = a fatty acid + CoA + H(+)</text>
        <dbReference type="Rhea" id="RHEA:16781"/>
        <dbReference type="ChEBI" id="CHEBI:15377"/>
        <dbReference type="ChEBI" id="CHEBI:15378"/>
        <dbReference type="ChEBI" id="CHEBI:28868"/>
        <dbReference type="ChEBI" id="CHEBI:57287"/>
        <dbReference type="ChEBI" id="CHEBI:77636"/>
    </reaction>
    <physiologicalReaction direction="left-to-right" evidence="18">
        <dbReference type="Rhea" id="RHEA:16782"/>
    </physiologicalReaction>
</comment>
<dbReference type="InterPro" id="IPR051532">
    <property type="entry name" value="Ester_Hydrolysis_Enzymes"/>
</dbReference>
<keyword evidence="7 32" id="KW-0378">Hydrolase</keyword>
<dbReference type="PROSITE" id="PS01098">
    <property type="entry name" value="LIPASE_GDSL_SER"/>
    <property type="match status" value="1"/>
</dbReference>
<evidence type="ECO:0000256" key="1">
    <source>
        <dbReference type="ARBA" id="ARBA00000368"/>
    </source>
</evidence>
<comment type="catalytic activity">
    <reaction evidence="14">
        <text>an octanoate ester + H2O = an aliphatic alcohol + octanoate + H(+)</text>
        <dbReference type="Rhea" id="RHEA:47356"/>
        <dbReference type="ChEBI" id="CHEBI:2571"/>
        <dbReference type="ChEBI" id="CHEBI:15377"/>
        <dbReference type="ChEBI" id="CHEBI:15378"/>
        <dbReference type="ChEBI" id="CHEBI:25646"/>
        <dbReference type="ChEBI" id="CHEBI:87657"/>
    </reaction>
</comment>
<evidence type="ECO:0000256" key="25">
    <source>
        <dbReference type="ARBA" id="ARBA00079125"/>
    </source>
</evidence>
<comment type="catalytic activity">
    <reaction evidence="13">
        <text>a butanoate ester + H2O = an aliphatic alcohol + butanoate + H(+)</text>
        <dbReference type="Rhea" id="RHEA:47348"/>
        <dbReference type="ChEBI" id="CHEBI:2571"/>
        <dbReference type="ChEBI" id="CHEBI:15377"/>
        <dbReference type="ChEBI" id="CHEBI:15378"/>
        <dbReference type="ChEBI" id="CHEBI:17968"/>
        <dbReference type="ChEBI" id="CHEBI:50477"/>
    </reaction>
</comment>
<dbReference type="PANTHER" id="PTHR30383">
    <property type="entry name" value="THIOESTERASE 1/PROTEASE 1/LYSOPHOSPHOLIPASE L1"/>
    <property type="match status" value="1"/>
</dbReference>
<evidence type="ECO:0000256" key="28">
    <source>
        <dbReference type="ARBA" id="ARBA00080229"/>
    </source>
</evidence>
<dbReference type="STRING" id="667129.HMPREF0758_0134"/>
<dbReference type="GO" id="GO:0016297">
    <property type="term" value="F:fatty acyl-[ACP] hydrolase activity"/>
    <property type="evidence" value="ECO:0007669"/>
    <property type="project" value="UniProtKB-EC"/>
</dbReference>
<keyword evidence="30" id="KW-0812">Transmembrane</keyword>
<dbReference type="InterPro" id="IPR036514">
    <property type="entry name" value="SGNH_hydro_sf"/>
</dbReference>
<evidence type="ECO:0000256" key="26">
    <source>
        <dbReference type="ARBA" id="ARBA00079606"/>
    </source>
</evidence>
<keyword evidence="6" id="KW-0732">Signal</keyword>
<evidence type="ECO:0000256" key="14">
    <source>
        <dbReference type="ARBA" id="ARBA00052268"/>
    </source>
</evidence>
<evidence type="ECO:0000256" key="7">
    <source>
        <dbReference type="ARBA" id="ARBA00022801"/>
    </source>
</evidence>
<dbReference type="PANTHER" id="PTHR30383:SF24">
    <property type="entry name" value="THIOESTERASE 1_PROTEASE 1_LYSOPHOSPHOLIPASE L1"/>
    <property type="match status" value="1"/>
</dbReference>
<dbReference type="EMBL" id="ADBY01000012">
    <property type="protein sequence ID" value="EFE98089.1"/>
    <property type="molecule type" value="Genomic_DNA"/>
</dbReference>
<evidence type="ECO:0000313" key="32">
    <source>
        <dbReference type="EMBL" id="EFE98089.1"/>
    </source>
</evidence>
<dbReference type="NCBIfam" id="NF007819">
    <property type="entry name" value="PRK10528.1"/>
    <property type="match status" value="1"/>
</dbReference>
<comment type="caution">
    <text evidence="32">The sequence shown here is derived from an EMBL/GenBank/DDBJ whole genome shotgun (WGS) entry which is preliminary data.</text>
</comment>
<dbReference type="EC" id="3.1.1.2" evidence="5"/>
<evidence type="ECO:0000256" key="17">
    <source>
        <dbReference type="ARBA" id="ARBA00052958"/>
    </source>
</evidence>
<reference evidence="32 33" key="1">
    <citation type="submission" date="2010-01" db="EMBL/GenBank/DDBJ databases">
        <authorList>
            <person name="Muzny D."/>
            <person name="Qin X."/>
            <person name="Deng J."/>
            <person name="Jiang H."/>
            <person name="Liu Y."/>
            <person name="Qu J."/>
            <person name="Song X.-Z."/>
            <person name="Zhang L."/>
            <person name="Thornton R."/>
            <person name="Coyle M."/>
            <person name="Francisco L."/>
            <person name="Jackson L."/>
            <person name="Javaid M."/>
            <person name="Korchina V."/>
            <person name="Kovar C."/>
            <person name="Mata R."/>
            <person name="Mathew T."/>
            <person name="Ngo R."/>
            <person name="Nguyen L."/>
            <person name="Nguyen N."/>
            <person name="Okwuonu G."/>
            <person name="Ongeri F."/>
            <person name="Pham C."/>
            <person name="Simmons D."/>
            <person name="Wilczek-Boney K."/>
            <person name="Hale W."/>
            <person name="Jakkamsetti A."/>
            <person name="Pham P."/>
            <person name="Ruth R."/>
            <person name="San Lucas F."/>
            <person name="Warren J."/>
            <person name="Zhang J."/>
            <person name="Zhao Z."/>
            <person name="Zhou C."/>
            <person name="Zhu D."/>
            <person name="Lee S."/>
            <person name="Bess C."/>
            <person name="Blankenburg K."/>
            <person name="Forbes L."/>
            <person name="Fu Q."/>
            <person name="Gubbala S."/>
            <person name="Hirani K."/>
            <person name="Jayaseelan J.C."/>
            <person name="Lara F."/>
            <person name="Munidasa M."/>
            <person name="Palculict T."/>
            <person name="Patil S."/>
            <person name="Pu L.-L."/>
            <person name="Saada N."/>
            <person name="Tang L."/>
            <person name="Weissenberger G."/>
            <person name="Zhu Y."/>
            <person name="Hemphill L."/>
            <person name="Shang Y."/>
            <person name="Youmans B."/>
            <person name="Ayvaz T."/>
            <person name="Ross M."/>
            <person name="Santibanez J."/>
            <person name="Aqrawi P."/>
            <person name="Gross S."/>
            <person name="Joshi V."/>
            <person name="Fowler G."/>
            <person name="Nazareth L."/>
            <person name="Reid J."/>
            <person name="Worley K."/>
            <person name="Petrosino J."/>
            <person name="Highlander S."/>
            <person name="Gibbs R."/>
        </authorList>
    </citation>
    <scope>NUCLEOTIDE SEQUENCE [LARGE SCALE GENOMIC DNA]</scope>
    <source>
        <strain evidence="32 33">DSM 4582</strain>
    </source>
</reference>
<dbReference type="Proteomes" id="UP000005723">
    <property type="component" value="Unassembled WGS sequence"/>
</dbReference>
<dbReference type="GO" id="GO:0047617">
    <property type="term" value="F:fatty acyl-CoA hydrolase activity"/>
    <property type="evidence" value="ECO:0007669"/>
    <property type="project" value="RHEA"/>
</dbReference>
<evidence type="ECO:0000256" key="3">
    <source>
        <dbReference type="ARBA" id="ARBA00012480"/>
    </source>
</evidence>
<proteinExistence type="inferred from homology"/>
<evidence type="ECO:0000256" key="29">
    <source>
        <dbReference type="ARBA" id="ARBA00082145"/>
    </source>
</evidence>
<protein>
    <recommendedName>
        <fullName evidence="20">Thioesterase 1/protease 1/lysophospholipase L1</fullName>
        <ecNumber evidence="5">3.1.1.2</ecNumber>
        <ecNumber evidence="4">3.1.1.5</ecNumber>
        <ecNumber evidence="3">3.1.2.14</ecNumber>
        <ecNumber evidence="9">3.1.2.2</ecNumber>
    </recommendedName>
    <alternativeName>
        <fullName evidence="27">Acyl-CoA thioesterase 1</fullName>
    </alternativeName>
    <alternativeName>
        <fullName evidence="28">Acyl-CoA thioesterase I</fullName>
    </alternativeName>
    <alternativeName>
        <fullName evidence="26">Arylesterase</fullName>
    </alternativeName>
    <alternativeName>
        <fullName evidence="21">Lysophospholipase L1</fullName>
    </alternativeName>
    <alternativeName>
        <fullName evidence="29">Oleoyl-[acyl-carrier-protein] hydrolase</fullName>
    </alternativeName>
    <alternativeName>
        <fullName evidence="25">Phospholipid degradation C</fullName>
    </alternativeName>
    <alternativeName>
        <fullName evidence="23">Protease 1</fullName>
    </alternativeName>
    <alternativeName>
        <fullName evidence="24">Protease I</fullName>
    </alternativeName>
    <alternativeName>
        <fullName evidence="22">Thioesterase I/protease I</fullName>
    </alternativeName>
</protein>
<evidence type="ECO:0000256" key="15">
    <source>
        <dbReference type="ARBA" id="ARBA00052435"/>
    </source>
</evidence>
<evidence type="ECO:0000256" key="10">
    <source>
        <dbReference type="ARBA" id="ARBA00047734"/>
    </source>
</evidence>
<dbReference type="AlphaFoldDB" id="D4DW34"/>
<sequence length="270" mass="30145">MNIACAAVIQPGQDPQQRRLARTGLAYQGNCLRGFDNQLDSGKDGELMLTLTNVFTKMMNFKNVFRWHFPFLLLLGLFGLRAAAADTLLILGDSLSAGYRLPVAQAWPTLLANQWQQQPGEPTVINASISGDTAAQGLARLPTLLTQHKPRWVLIELGANDGLRGFPAQDVQRDLGQIITLVQQAGAQPLLMQIRIPPNYGRRYTEAFSAIYPQLAKQFNIPLVPFYMEQVAIKAEWMQDDGLHPNRDAQPFIATWMAERLKPLVKHESN</sequence>
<evidence type="ECO:0000256" key="27">
    <source>
        <dbReference type="ARBA" id="ARBA00080218"/>
    </source>
</evidence>
<dbReference type="InterPro" id="IPR008265">
    <property type="entry name" value="Lipase_GDSL_AS"/>
</dbReference>
<dbReference type="GO" id="GO:0006629">
    <property type="term" value="P:lipid metabolic process"/>
    <property type="evidence" value="ECO:0007669"/>
    <property type="project" value="InterPro"/>
</dbReference>
<dbReference type="EC" id="3.1.2.14" evidence="3"/>
<name>D4DW34_SEROD</name>
<evidence type="ECO:0000256" key="8">
    <source>
        <dbReference type="ARBA" id="ARBA00035852"/>
    </source>
</evidence>
<comment type="similarity">
    <text evidence="2">Belongs to the 'GDSL' lipolytic enzyme family.</text>
</comment>
<evidence type="ECO:0000256" key="24">
    <source>
        <dbReference type="ARBA" id="ARBA00078278"/>
    </source>
</evidence>
<dbReference type="EC" id="3.1.1.5" evidence="4"/>